<feature type="compositionally biased region" description="Low complexity" evidence="1">
    <location>
        <begin position="1619"/>
        <end position="1633"/>
    </location>
</feature>
<feature type="compositionally biased region" description="Pro residues" evidence="1">
    <location>
        <begin position="2078"/>
        <end position="2099"/>
    </location>
</feature>
<reference evidence="2 3" key="1">
    <citation type="journal article" date="2023" name="Sci. Data">
        <title>Genome assembly of the Korean intertidal mud-creeper Batillaria attramentaria.</title>
        <authorList>
            <person name="Patra A.K."/>
            <person name="Ho P.T."/>
            <person name="Jun S."/>
            <person name="Lee S.J."/>
            <person name="Kim Y."/>
            <person name="Won Y.J."/>
        </authorList>
    </citation>
    <scope>NUCLEOTIDE SEQUENCE [LARGE SCALE GENOMIC DNA]</scope>
    <source>
        <strain evidence="2">Wonlab-2016</strain>
    </source>
</reference>
<feature type="compositionally biased region" description="Low complexity" evidence="1">
    <location>
        <begin position="2124"/>
        <end position="2136"/>
    </location>
</feature>
<organism evidence="2 3">
    <name type="scientific">Batillaria attramentaria</name>
    <dbReference type="NCBI Taxonomy" id="370345"/>
    <lineage>
        <taxon>Eukaryota</taxon>
        <taxon>Metazoa</taxon>
        <taxon>Spiralia</taxon>
        <taxon>Lophotrochozoa</taxon>
        <taxon>Mollusca</taxon>
        <taxon>Gastropoda</taxon>
        <taxon>Caenogastropoda</taxon>
        <taxon>Sorbeoconcha</taxon>
        <taxon>Cerithioidea</taxon>
        <taxon>Batillariidae</taxon>
        <taxon>Batillaria</taxon>
    </lineage>
</organism>
<protein>
    <recommendedName>
        <fullName evidence="4">MI domain-containing protein</fullName>
    </recommendedName>
</protein>
<feature type="compositionally biased region" description="Basic and acidic residues" evidence="1">
    <location>
        <begin position="638"/>
        <end position="649"/>
    </location>
</feature>
<feature type="compositionally biased region" description="Basic residues" evidence="1">
    <location>
        <begin position="483"/>
        <end position="494"/>
    </location>
</feature>
<feature type="compositionally biased region" description="Polar residues" evidence="1">
    <location>
        <begin position="2184"/>
        <end position="2200"/>
    </location>
</feature>
<feature type="compositionally biased region" description="Polar residues" evidence="1">
    <location>
        <begin position="1861"/>
        <end position="1871"/>
    </location>
</feature>
<feature type="compositionally biased region" description="Basic and acidic residues" evidence="1">
    <location>
        <begin position="718"/>
        <end position="735"/>
    </location>
</feature>
<feature type="compositionally biased region" description="Polar residues" evidence="1">
    <location>
        <begin position="1836"/>
        <end position="1846"/>
    </location>
</feature>
<feature type="compositionally biased region" description="Polar residues" evidence="1">
    <location>
        <begin position="1775"/>
        <end position="1785"/>
    </location>
</feature>
<keyword evidence="3" id="KW-1185">Reference proteome</keyword>
<sequence>MASGSSAEAEVVKVEVVEMGSSQPSNDVQNAPVMASPFAMNFLLDEPVPFKRPAAVNQYTKSTTAKKKGKRQTVAKYHRHFSSKIKNRREIKSEPGTLADPSVAEQRDAADDSKECETEHKTSRESDGDTASTCSSGTASFPAGTITAENIKQERPDTPPENLVNVTPILEQFLKNIDSNEGLLDSEQKVFASKTATKVIKNTSDEIHLETQFIPSPSVTAVRSEDSQPASSVTYSRVGKEKPLKQPRTRVVDSAKVPVGLSPASGSTSRRKGSTSSSSSSATDSAQSRKYLEAVNTWMECEVKLHRIANVVKDGAVSWKRRGLRWRVVAKTKPPTSAPSVGTSTPPVSVRNRTTSSSTDSGPSTSKASMTASGVDTPPPDALNLKGQAAYSCKSKRAQSTENSPVVSDTEALKGRTASKRSHSVEKPALSTDEKMSAKPDVDTEAKPDSDAVEKSVAGKSSLSLTDFERAIAANFESDAGSKSKKVKLNKIRRLSAPNQRDSVSEKPSATEMKSSETGASQPSATESVATKRIQQSRLLQSILNKKKGGVLEKIPKIPRLSEAPRPFEEILKSPPVEPLNPFLARDPTANPDSGYSNPDTGLSKPDTGLGNADTGPASPEKSLADPDPGLSLASAESHSKTPSERPEEPGEQDAWDFDSGYHFDTSAMIDEDYQSPAQTWEVDDQGSDTTASSRGFSLQGAVPSTSRQAFTQADNLRVVRGEEFSPDQDVRAPDGQEQCHIPDSPEKEAQKVSSTSVRETPRKRDFENFAGFRESDRVDILSLCGDGETINVDGFEADSSTNQTDYWPHPRGEDGKEERLMTESQLLQLPDQPWQVMMREWNSNHDDVLVTDMLENVSEEDEDMPDSHETENTPKLAETVVVPETEDTSEPVVMPDSQAAKDMTNSVEQTGGRGTVEVRMDEVEEAVPVPSTSNEAEVKVTNSESSDTKGTEVKTTKVKAVESELSGKLHHCIKTHDVAKAGETVQFIMEQSLGSLDRNLLWSLMDMYISAGALPQLFSIFFDICKQGLFNTEVCNAHIRLIAATCTDLKQRVIQKMLRRIFQTFSTMRIKPAGDCLLFLINAFSVHKGNIKTLWQLFRYCNILPGFSVPLPIMEMALRSFIERPVWKLRLHVNKWIEGAPADTLRGLDPTIVNNPKLRSSLIQTGCGHLDKVLHGPDEVVDWSSRDGDDEGVELVRDVDREQYFLHRIQECRRSWNLEYLAKIFVELCSIPYGNRVFERLYADILLDHVSLARVGALVLETCFDEGHIDVTIDLLHVLVDSPVVSQRHLVNKSGVGQKVLAACVQLEEPKLALKIVEGVTFSQDASLAAVLLQQLMHQLIAIRVVKGAFKVLKILTEKNLTGAAELAVLTVDMIWHALGIGDIGTALDVLDLHEKLLSQQHPLPDPLLRALLTASADSGYVAKQQDLYAQLKKRGVYSVLPFVDPPYIIQLNSMFTPAEIKMLMKERLKELYSKLCDDAANERSLSEMDVTVAVDIFFEYDPQMMSLPFLALGSRSKVLAVRALGKMLELHMTPPLSARYDIRSGLVIIEPVSFIGFLREMDAEGRQLGLAPDDDTEEKEPTPSHSGRSSSWKKHKRTMSPKSHRHSAHQSKRHSRPSSPRQPSRVSSSHSLSEREGHLGPLRDMRSPPGRRRTSFHRDRDAQSFTDTHRSHFSPPHTVGRREFDTSSTGHGQRHENFRHSSSQFGSQSHSPRVEQTSQFSDGLHMRREGGSTPSRSQQHQEEFGRKQFNFRDRSRSPARAHQPWFSSERDSNVPQPSQFGERSQSRFHQSDFPSESGRKSDFPQTLHREFSDRDTSPGPSQAPGLLGPAPSQFPVSSLPSESRPSPFFERSRDHTSTRSHTQEQSSQRFGPRSFSVPNDFEARASSGGRDRGDMDPFPPGRLQQPPDGLLGSRPAHRAETSSFSHQSTYPIGNSQGRGGSRGRGRGMGHSQPPVHRQELQDFEAGAHRPSEACQSPTFSRKPFGGGRHHAPPQDRPPPNGMPPPSDPARRSPSARPPPMRQMSASSPQRQERRSPHRPPPPAHKSPQPPLFAKLPLLPDPPKSSLISETEEPAESKPPTPSAPQPQFQPPPRPLPPQNMRGMRPGLRGHPRAQEPAPPRHAAPQAPQQGAAPRPSGPHRGRPPRPWRGHAGPRPPPPGFRQEHERAQHSSGEEWDRRQDSSGENWEQNEAGFGQQNWGRDYSFPQPRGRGQAFRGQRGPRPPLSGQRQVAYRNDQEHVQADSDANWGHKETDRRVEFAGHRGRGFMQRPARGWRGVPPGRGRGSFGGRGHSGNF</sequence>
<feature type="region of interest" description="Disordered" evidence="1">
    <location>
        <begin position="330"/>
        <end position="461"/>
    </location>
</feature>
<feature type="compositionally biased region" description="Polar residues" evidence="1">
    <location>
        <begin position="591"/>
        <end position="601"/>
    </location>
</feature>
<evidence type="ECO:0000313" key="2">
    <source>
        <dbReference type="EMBL" id="KAK7446632.1"/>
    </source>
</evidence>
<feature type="compositionally biased region" description="Polar residues" evidence="1">
    <location>
        <begin position="1923"/>
        <end position="1937"/>
    </location>
</feature>
<feature type="compositionally biased region" description="Polar residues" evidence="1">
    <location>
        <begin position="129"/>
        <end position="139"/>
    </location>
</feature>
<accession>A0ABD0J0Q7</accession>
<feature type="compositionally biased region" description="Basic and acidic residues" evidence="1">
    <location>
        <begin position="432"/>
        <end position="454"/>
    </location>
</feature>
<feature type="region of interest" description="Disordered" evidence="1">
    <location>
        <begin position="795"/>
        <end position="816"/>
    </location>
</feature>
<name>A0ABD0J0Q7_9CAEN</name>
<feature type="region of interest" description="Disordered" evidence="1">
    <location>
        <begin position="926"/>
        <end position="954"/>
    </location>
</feature>
<feature type="compositionally biased region" description="Pro residues" evidence="1">
    <location>
        <begin position="1996"/>
        <end position="2009"/>
    </location>
</feature>
<feature type="compositionally biased region" description="Basic and acidic residues" evidence="1">
    <location>
        <begin position="2163"/>
        <end position="2183"/>
    </location>
</feature>
<feature type="compositionally biased region" description="Basic and acidic residues" evidence="1">
    <location>
        <begin position="1741"/>
        <end position="1758"/>
    </location>
</feature>
<feature type="region of interest" description="Disordered" evidence="1">
    <location>
        <begin position="59"/>
        <end position="162"/>
    </location>
</feature>
<evidence type="ECO:0000256" key="1">
    <source>
        <dbReference type="SAM" id="MobiDB-lite"/>
    </source>
</evidence>
<feature type="compositionally biased region" description="Low complexity" evidence="1">
    <location>
        <begin position="354"/>
        <end position="369"/>
    </location>
</feature>
<feature type="compositionally biased region" description="Low complexity" evidence="1">
    <location>
        <begin position="2207"/>
        <end position="2221"/>
    </location>
</feature>
<feature type="compositionally biased region" description="Polar residues" evidence="1">
    <location>
        <begin position="219"/>
        <end position="235"/>
    </location>
</feature>
<feature type="region of interest" description="Disordered" evidence="1">
    <location>
        <begin position="558"/>
        <end position="766"/>
    </location>
</feature>
<feature type="compositionally biased region" description="Basic residues" evidence="1">
    <location>
        <begin position="2139"/>
        <end position="2150"/>
    </location>
</feature>
<feature type="compositionally biased region" description="Basic and acidic residues" evidence="1">
    <location>
        <begin position="1658"/>
        <end position="1672"/>
    </location>
</feature>
<feature type="compositionally biased region" description="Low complexity" evidence="1">
    <location>
        <begin position="264"/>
        <end position="288"/>
    </location>
</feature>
<comment type="caution">
    <text evidence="2">The sequence shown here is derived from an EMBL/GenBank/DDBJ whole genome shotgun (WGS) entry which is preliminary data.</text>
</comment>
<feature type="compositionally biased region" description="Polar residues" evidence="1">
    <location>
        <begin position="497"/>
        <end position="535"/>
    </location>
</feature>
<feature type="region of interest" description="Disordered" evidence="1">
    <location>
        <begin position="475"/>
        <end position="535"/>
    </location>
</feature>
<feature type="region of interest" description="Disordered" evidence="1">
    <location>
        <begin position="1570"/>
        <end position="2297"/>
    </location>
</feature>
<feature type="compositionally biased region" description="Basic and acidic residues" evidence="1">
    <location>
        <begin position="1634"/>
        <end position="1648"/>
    </location>
</feature>
<dbReference type="EMBL" id="JACVVK020000781">
    <property type="protein sequence ID" value="KAK7446632.1"/>
    <property type="molecule type" value="Genomic_DNA"/>
</dbReference>
<feature type="compositionally biased region" description="Pro residues" evidence="1">
    <location>
        <begin position="2040"/>
        <end position="2052"/>
    </location>
</feature>
<feature type="compositionally biased region" description="Basic and acidic residues" evidence="1">
    <location>
        <begin position="105"/>
        <end position="127"/>
    </location>
</feature>
<proteinExistence type="predicted"/>
<dbReference type="Proteomes" id="UP001519460">
    <property type="component" value="Unassembled WGS sequence"/>
</dbReference>
<feature type="compositionally biased region" description="Basic and acidic residues" evidence="1">
    <location>
        <begin position="2236"/>
        <end position="2262"/>
    </location>
</feature>
<feature type="compositionally biased region" description="Polar residues" evidence="1">
    <location>
        <begin position="398"/>
        <end position="407"/>
    </location>
</feature>
<feature type="compositionally biased region" description="Low complexity" evidence="1">
    <location>
        <begin position="1702"/>
        <end position="1713"/>
    </location>
</feature>
<feature type="compositionally biased region" description="Low complexity" evidence="1">
    <location>
        <begin position="2271"/>
        <end position="2280"/>
    </location>
</feature>
<feature type="compositionally biased region" description="Basic residues" evidence="1">
    <location>
        <begin position="64"/>
        <end position="87"/>
    </location>
</feature>
<feature type="compositionally biased region" description="Gly residues" evidence="1">
    <location>
        <begin position="2281"/>
        <end position="2297"/>
    </location>
</feature>
<evidence type="ECO:0008006" key="4">
    <source>
        <dbReference type="Google" id="ProtNLM"/>
    </source>
</evidence>
<feature type="compositionally biased region" description="Basic residues" evidence="1">
    <location>
        <begin position="1593"/>
        <end position="1618"/>
    </location>
</feature>
<evidence type="ECO:0000313" key="3">
    <source>
        <dbReference type="Proteomes" id="UP001519460"/>
    </source>
</evidence>
<feature type="compositionally biased region" description="Basic and acidic residues" evidence="1">
    <location>
        <begin position="1958"/>
        <end position="1973"/>
    </location>
</feature>
<feature type="compositionally biased region" description="Basic and acidic residues" evidence="1">
    <location>
        <begin position="1799"/>
        <end position="1818"/>
    </location>
</feature>
<feature type="compositionally biased region" description="Polar residues" evidence="1">
    <location>
        <begin position="931"/>
        <end position="946"/>
    </location>
</feature>
<feature type="compositionally biased region" description="Polar residues" evidence="1">
    <location>
        <begin position="334"/>
        <end position="353"/>
    </location>
</feature>
<gene>
    <name evidence="2" type="ORF">BaRGS_00040264</name>
</gene>
<feature type="region of interest" description="Disordered" evidence="1">
    <location>
        <begin position="219"/>
        <end position="288"/>
    </location>
</feature>
<feature type="compositionally biased region" description="Polar residues" evidence="1">
    <location>
        <begin position="688"/>
        <end position="715"/>
    </location>
</feature>